<dbReference type="EMBL" id="GEVK01008361">
    <property type="protein sequence ID" value="JAU44471.1"/>
    <property type="molecule type" value="Transcribed_RNA"/>
</dbReference>
<evidence type="ECO:0000256" key="1">
    <source>
        <dbReference type="SAM" id="MobiDB-lite"/>
    </source>
</evidence>
<accession>A0A1J3FKR7</accession>
<gene>
    <name evidence="2" type="ORF">LC_TR7060_c0_g1_i1_g.23760</name>
</gene>
<proteinExistence type="predicted"/>
<dbReference type="AlphaFoldDB" id="A0A1J3FKR7"/>
<evidence type="ECO:0000313" key="2">
    <source>
        <dbReference type="EMBL" id="JAU44471.1"/>
    </source>
</evidence>
<sequence length="90" mass="9987">MREATRCLQDLKLLRNSMELASRSLPKREIKTLPSSGNAPIPEAANRRPETASRSSVKNHGDLTSPIIISYFQLNSSLGGRFWLGGIFMV</sequence>
<organism evidence="2">
    <name type="scientific">Noccaea caerulescens</name>
    <name type="common">Alpine penny-cress</name>
    <name type="synonym">Thlaspi caerulescens</name>
    <dbReference type="NCBI Taxonomy" id="107243"/>
    <lineage>
        <taxon>Eukaryota</taxon>
        <taxon>Viridiplantae</taxon>
        <taxon>Streptophyta</taxon>
        <taxon>Embryophyta</taxon>
        <taxon>Tracheophyta</taxon>
        <taxon>Spermatophyta</taxon>
        <taxon>Magnoliopsida</taxon>
        <taxon>eudicotyledons</taxon>
        <taxon>Gunneridae</taxon>
        <taxon>Pentapetalae</taxon>
        <taxon>rosids</taxon>
        <taxon>malvids</taxon>
        <taxon>Brassicales</taxon>
        <taxon>Brassicaceae</taxon>
        <taxon>Coluteocarpeae</taxon>
        <taxon>Noccaea</taxon>
    </lineage>
</organism>
<reference evidence="2" key="1">
    <citation type="submission" date="2016-07" db="EMBL/GenBank/DDBJ databases">
        <title>De novo transcriptome assembly of four accessions of the metal hyperaccumulator plant Noccaea caerulescens.</title>
        <authorList>
            <person name="Blande D."/>
            <person name="Halimaa P."/>
            <person name="Tervahauta A.I."/>
            <person name="Aarts M.G."/>
            <person name="Karenlampi S.O."/>
        </authorList>
    </citation>
    <scope>NUCLEOTIDE SEQUENCE</scope>
</reference>
<name>A0A1J3FKR7_NOCCA</name>
<feature type="region of interest" description="Disordered" evidence="1">
    <location>
        <begin position="25"/>
        <end position="61"/>
    </location>
</feature>
<protein>
    <submittedName>
        <fullName evidence="2">Uncharacterized protein</fullName>
    </submittedName>
</protein>